<dbReference type="GO" id="GO:0004519">
    <property type="term" value="F:endonuclease activity"/>
    <property type="evidence" value="ECO:0007669"/>
    <property type="project" value="UniProtKB-KW"/>
</dbReference>
<dbReference type="AlphaFoldDB" id="A0A9Q3CK35"/>
<accession>A0A9Q3CK35</accession>
<dbReference type="PANTHER" id="PTHR37984">
    <property type="entry name" value="PROTEIN CBG26694"/>
    <property type="match status" value="1"/>
</dbReference>
<keyword evidence="6" id="KW-0695">RNA-directed DNA polymerase</keyword>
<dbReference type="EMBL" id="AVOT02007656">
    <property type="protein sequence ID" value="MBW0484378.1"/>
    <property type="molecule type" value="Genomic_DNA"/>
</dbReference>
<gene>
    <name evidence="9" type="ORF">O181_024093</name>
</gene>
<evidence type="ECO:0000259" key="8">
    <source>
        <dbReference type="Pfam" id="PF17917"/>
    </source>
</evidence>
<feature type="domain" description="Reverse transcriptase RNase H-like" evidence="8">
    <location>
        <begin position="2"/>
        <end position="81"/>
    </location>
</feature>
<dbReference type="Proteomes" id="UP000765509">
    <property type="component" value="Unassembled WGS sequence"/>
</dbReference>
<reference evidence="9" key="1">
    <citation type="submission" date="2021-03" db="EMBL/GenBank/DDBJ databases">
        <title>Draft genome sequence of rust myrtle Austropuccinia psidii MF-1, a brazilian biotype.</title>
        <authorList>
            <person name="Quecine M.C."/>
            <person name="Pachon D.M.R."/>
            <person name="Bonatelli M.L."/>
            <person name="Correr F.H."/>
            <person name="Franceschini L.M."/>
            <person name="Leite T.F."/>
            <person name="Margarido G.R.A."/>
            <person name="Almeida C.A."/>
            <person name="Ferrarezi J.A."/>
            <person name="Labate C.A."/>
        </authorList>
    </citation>
    <scope>NUCLEOTIDE SEQUENCE</scope>
    <source>
        <strain evidence="9">MF-1</strain>
    </source>
</reference>
<dbReference type="OrthoDB" id="2516665at2759"/>
<dbReference type="SUPFAM" id="SSF56672">
    <property type="entry name" value="DNA/RNA polymerases"/>
    <property type="match status" value="1"/>
</dbReference>
<keyword evidence="5" id="KW-0378">Hydrolase</keyword>
<evidence type="ECO:0000256" key="6">
    <source>
        <dbReference type="ARBA" id="ARBA00022918"/>
    </source>
</evidence>
<dbReference type="GO" id="GO:0003964">
    <property type="term" value="F:RNA-directed DNA polymerase activity"/>
    <property type="evidence" value="ECO:0007669"/>
    <property type="project" value="UniProtKB-KW"/>
</dbReference>
<evidence type="ECO:0000313" key="9">
    <source>
        <dbReference type="EMBL" id="MBW0484378.1"/>
    </source>
</evidence>
<evidence type="ECO:0000256" key="3">
    <source>
        <dbReference type="ARBA" id="ARBA00022722"/>
    </source>
</evidence>
<evidence type="ECO:0000256" key="4">
    <source>
        <dbReference type="ARBA" id="ARBA00022759"/>
    </source>
</evidence>
<evidence type="ECO:0000256" key="7">
    <source>
        <dbReference type="SAM" id="MobiDB-lite"/>
    </source>
</evidence>
<dbReference type="InterPro" id="IPR043502">
    <property type="entry name" value="DNA/RNA_pol_sf"/>
</dbReference>
<dbReference type="InterPro" id="IPR041373">
    <property type="entry name" value="RT_RNaseH"/>
</dbReference>
<feature type="region of interest" description="Disordered" evidence="7">
    <location>
        <begin position="116"/>
        <end position="137"/>
    </location>
</feature>
<dbReference type="GO" id="GO:0016787">
    <property type="term" value="F:hydrolase activity"/>
    <property type="evidence" value="ECO:0007669"/>
    <property type="project" value="UniProtKB-KW"/>
</dbReference>
<evidence type="ECO:0000256" key="5">
    <source>
        <dbReference type="ARBA" id="ARBA00022801"/>
    </source>
</evidence>
<dbReference type="Pfam" id="PF17917">
    <property type="entry name" value="RT_RNaseH"/>
    <property type="match status" value="1"/>
</dbReference>
<keyword evidence="2" id="KW-0548">Nucleotidyltransferase</keyword>
<keyword evidence="10" id="KW-1185">Reference proteome</keyword>
<keyword evidence="1" id="KW-0808">Transferase</keyword>
<protein>
    <recommendedName>
        <fullName evidence="8">Reverse transcriptase RNase H-like domain-containing protein</fullName>
    </recommendedName>
</protein>
<keyword evidence="3" id="KW-0540">Nuclease</keyword>
<evidence type="ECO:0000256" key="1">
    <source>
        <dbReference type="ARBA" id="ARBA00022679"/>
    </source>
</evidence>
<feature type="compositionally biased region" description="Acidic residues" evidence="7">
    <location>
        <begin position="126"/>
        <end position="137"/>
    </location>
</feature>
<sequence>MKLAIDSSYIAAGAAPMKEDKNEKDRKVLYQSVKLFILEYKYSQQNLELFGVARILKKPQTILWGKQFELQLYYKDLIEIINTFFLLNTPMKIWVAFIKLFSFDLIHKPGRKFTMPDRLSRSPEGEEKEESERDDFDEVEDWIKPHPGFGLKEVKKRKVGSLSRNESNIEIQIKQEGFGKHMQEYLKNLKNSEIIGAEYFNKIQRRSVNFYL</sequence>
<organism evidence="9 10">
    <name type="scientific">Austropuccinia psidii MF-1</name>
    <dbReference type="NCBI Taxonomy" id="1389203"/>
    <lineage>
        <taxon>Eukaryota</taxon>
        <taxon>Fungi</taxon>
        <taxon>Dikarya</taxon>
        <taxon>Basidiomycota</taxon>
        <taxon>Pucciniomycotina</taxon>
        <taxon>Pucciniomycetes</taxon>
        <taxon>Pucciniales</taxon>
        <taxon>Sphaerophragmiaceae</taxon>
        <taxon>Austropuccinia</taxon>
    </lineage>
</organism>
<dbReference type="PANTHER" id="PTHR37984:SF5">
    <property type="entry name" value="PROTEIN NYNRIN-LIKE"/>
    <property type="match status" value="1"/>
</dbReference>
<comment type="caution">
    <text evidence="9">The sequence shown here is derived from an EMBL/GenBank/DDBJ whole genome shotgun (WGS) entry which is preliminary data.</text>
</comment>
<keyword evidence="4" id="KW-0255">Endonuclease</keyword>
<feature type="compositionally biased region" description="Basic and acidic residues" evidence="7">
    <location>
        <begin position="116"/>
        <end position="125"/>
    </location>
</feature>
<dbReference type="InterPro" id="IPR050951">
    <property type="entry name" value="Retrovirus_Pol_polyprotein"/>
</dbReference>
<evidence type="ECO:0000256" key="2">
    <source>
        <dbReference type="ARBA" id="ARBA00022695"/>
    </source>
</evidence>
<proteinExistence type="predicted"/>
<evidence type="ECO:0000313" key="10">
    <source>
        <dbReference type="Proteomes" id="UP000765509"/>
    </source>
</evidence>
<name>A0A9Q3CK35_9BASI</name>